<dbReference type="RefSeq" id="WP_007228812.1">
    <property type="nucleotide sequence ID" value="NZ_SHNP01000004.1"/>
</dbReference>
<dbReference type="EMBL" id="SHNP01000004">
    <property type="protein sequence ID" value="MCX2974191.1"/>
    <property type="molecule type" value="Genomic_DNA"/>
</dbReference>
<keyword evidence="3" id="KW-1185">Reference proteome</keyword>
<feature type="domain" description="Type 4 fimbrial biogenesis protein PilX N-terminal" evidence="1">
    <location>
        <begin position="12"/>
        <end position="61"/>
    </location>
</feature>
<proteinExistence type="predicted"/>
<evidence type="ECO:0000313" key="2">
    <source>
        <dbReference type="EMBL" id="MCX2974191.1"/>
    </source>
</evidence>
<gene>
    <name evidence="2" type="ORF">EYC87_11415</name>
</gene>
<comment type="caution">
    <text evidence="2">The sequence shown here is derived from an EMBL/GenBank/DDBJ whole genome shotgun (WGS) entry which is preliminary data.</text>
</comment>
<reference evidence="2" key="1">
    <citation type="submission" date="2019-02" db="EMBL/GenBank/DDBJ databases">
        <authorList>
            <person name="Li S.-H."/>
        </authorList>
    </citation>
    <scope>NUCLEOTIDE SEQUENCE</scope>
    <source>
        <strain evidence="2">IMCC8485</strain>
    </source>
</reference>
<evidence type="ECO:0000259" key="1">
    <source>
        <dbReference type="Pfam" id="PF14341"/>
    </source>
</evidence>
<dbReference type="Proteomes" id="UP001143307">
    <property type="component" value="Unassembled WGS sequence"/>
</dbReference>
<organism evidence="2 3">
    <name type="scientific">Candidatus Seongchinamella marina</name>
    <dbReference type="NCBI Taxonomy" id="2518990"/>
    <lineage>
        <taxon>Bacteria</taxon>
        <taxon>Pseudomonadati</taxon>
        <taxon>Pseudomonadota</taxon>
        <taxon>Gammaproteobacteria</taxon>
        <taxon>Cellvibrionales</taxon>
        <taxon>Halieaceae</taxon>
        <taxon>Seongchinamella</taxon>
    </lineage>
</organism>
<dbReference type="Pfam" id="PF14341">
    <property type="entry name" value="PilX_N"/>
    <property type="match status" value="1"/>
</dbReference>
<dbReference type="InterPro" id="IPR025746">
    <property type="entry name" value="PilX_N_dom"/>
</dbReference>
<name>A0ABT3SX64_9GAMM</name>
<accession>A0ABT3SX64</accession>
<protein>
    <recommendedName>
        <fullName evidence="1">Type 4 fimbrial biogenesis protein PilX N-terminal domain-containing protein</fullName>
    </recommendedName>
</protein>
<evidence type="ECO:0000313" key="3">
    <source>
        <dbReference type="Proteomes" id="UP001143307"/>
    </source>
</evidence>
<sequence>MARKKFLSAREQGIALITSLLFLLVVTLISVTAANSSALGLRMSANMQDAYQSFSAAEAGIYAALGQSGSAQDPFMRQAVVEAPFASVTQHPLRDMATDPNDVPVDVDVFLISIERTCPRPPTSGGGTSVGLLNCDFYRIKSEHDLPGKARTRVELGVVKTVIGSSG</sequence>